<dbReference type="OrthoDB" id="192832at2759"/>
<dbReference type="Gene3D" id="2.60.120.200">
    <property type="match status" value="1"/>
</dbReference>
<dbReference type="GeneID" id="39592159"/>
<dbReference type="Proteomes" id="UP000279236">
    <property type="component" value="Unassembled WGS sequence"/>
</dbReference>
<reference evidence="3 4" key="1">
    <citation type="submission" date="2018-11" db="EMBL/GenBank/DDBJ databases">
        <title>Genome sequence of Apiotrichum porosum DSM 27194.</title>
        <authorList>
            <person name="Aliyu H."/>
            <person name="Gorte O."/>
            <person name="Ochsenreither K."/>
        </authorList>
    </citation>
    <scope>NUCLEOTIDE SEQUENCE [LARGE SCALE GENOMIC DNA]</scope>
    <source>
        <strain evidence="3 4">DSM 27194</strain>
    </source>
</reference>
<proteinExistence type="predicted"/>
<evidence type="ECO:0000259" key="2">
    <source>
        <dbReference type="PROSITE" id="PS51762"/>
    </source>
</evidence>
<keyword evidence="1" id="KW-0732">Signal</keyword>
<keyword evidence="4" id="KW-1185">Reference proteome</keyword>
<evidence type="ECO:0000313" key="3">
    <source>
        <dbReference type="EMBL" id="RSH82627.1"/>
    </source>
</evidence>
<feature type="chain" id="PRO_5019534452" description="GH16 domain-containing protein" evidence="1">
    <location>
        <begin position="19"/>
        <end position="357"/>
    </location>
</feature>
<evidence type="ECO:0000313" key="4">
    <source>
        <dbReference type="Proteomes" id="UP000279236"/>
    </source>
</evidence>
<dbReference type="GO" id="GO:0009251">
    <property type="term" value="P:glucan catabolic process"/>
    <property type="evidence" value="ECO:0007669"/>
    <property type="project" value="TreeGrafter"/>
</dbReference>
<dbReference type="GO" id="GO:0004553">
    <property type="term" value="F:hydrolase activity, hydrolyzing O-glycosyl compounds"/>
    <property type="evidence" value="ECO:0007669"/>
    <property type="project" value="InterPro"/>
</dbReference>
<dbReference type="InterPro" id="IPR050546">
    <property type="entry name" value="Glycosyl_Hydrlase_16"/>
</dbReference>
<dbReference type="PROSITE" id="PS51762">
    <property type="entry name" value="GH16_2"/>
    <property type="match status" value="1"/>
</dbReference>
<protein>
    <recommendedName>
        <fullName evidence="2">GH16 domain-containing protein</fullName>
    </recommendedName>
</protein>
<dbReference type="PANTHER" id="PTHR10963:SF24">
    <property type="entry name" value="GLYCOSIDASE C21B10.07-RELATED"/>
    <property type="match status" value="1"/>
</dbReference>
<dbReference type="InterPro" id="IPR013320">
    <property type="entry name" value="ConA-like_dom_sf"/>
</dbReference>
<feature type="signal peptide" evidence="1">
    <location>
        <begin position="1"/>
        <end position="18"/>
    </location>
</feature>
<evidence type="ECO:0000256" key="1">
    <source>
        <dbReference type="SAM" id="SignalP"/>
    </source>
</evidence>
<dbReference type="SUPFAM" id="SSF49899">
    <property type="entry name" value="Concanavalin A-like lectins/glucanases"/>
    <property type="match status" value="1"/>
</dbReference>
<comment type="caution">
    <text evidence="3">The sequence shown here is derived from an EMBL/GenBank/DDBJ whole genome shotgun (WGS) entry which is preliminary data.</text>
</comment>
<dbReference type="InterPro" id="IPR000757">
    <property type="entry name" value="Beta-glucanase-like"/>
</dbReference>
<dbReference type="STRING" id="105984.A0A427XUY4"/>
<dbReference type="AlphaFoldDB" id="A0A427XUY4"/>
<gene>
    <name evidence="3" type="ORF">EHS24_007616</name>
</gene>
<name>A0A427XUY4_9TREE</name>
<dbReference type="FunFam" id="2.60.120.200:FF:000179">
    <property type="entry name" value="Unplaced genomic scaffold supercont1.19, whole genome shotgun sequence"/>
    <property type="match status" value="1"/>
</dbReference>
<dbReference type="EMBL" id="RSCE01000005">
    <property type="protein sequence ID" value="RSH82627.1"/>
    <property type="molecule type" value="Genomic_DNA"/>
</dbReference>
<sequence>MIATALALGALAAPLVAATSYPLKDSWSGDGFIDGWDYPAATYDNTTSGDVFWATSANTSLIYVNDAGRVVLKVDNTSTVAYNEKRYAPELISKTGYAAGTVFVMDAVHLPYGCSVWPSFWTQGTDWPTNGEIDIFEGVNLQTTNQMALHAEGNGCYASDSVTFSGSMQNTNCSTSYNSNEGCSVLDNSTASYGAAFASAGGGVFVAEYAEEWIKIWFITRDSVPSSLSSNATTIDTDDLGTPSAYYPSSTCDIDTYFGDQRMTLDITLCGSWAGTASVLEETCDALVGDATCYTTYVEGTQTTTYANAYFEINYVNVYTNASTSTSSSSSSAASSRSVVQYGAVAGVAAAVIALLI</sequence>
<organism evidence="3 4">
    <name type="scientific">Apiotrichum porosum</name>
    <dbReference type="NCBI Taxonomy" id="105984"/>
    <lineage>
        <taxon>Eukaryota</taxon>
        <taxon>Fungi</taxon>
        <taxon>Dikarya</taxon>
        <taxon>Basidiomycota</taxon>
        <taxon>Agaricomycotina</taxon>
        <taxon>Tremellomycetes</taxon>
        <taxon>Trichosporonales</taxon>
        <taxon>Trichosporonaceae</taxon>
        <taxon>Apiotrichum</taxon>
    </lineage>
</organism>
<accession>A0A427XUY4</accession>
<dbReference type="RefSeq" id="XP_028476859.1">
    <property type="nucleotide sequence ID" value="XM_028622966.1"/>
</dbReference>
<dbReference type="PANTHER" id="PTHR10963">
    <property type="entry name" value="GLYCOSYL HYDROLASE-RELATED"/>
    <property type="match status" value="1"/>
</dbReference>
<dbReference type="Pfam" id="PF26113">
    <property type="entry name" value="GH16_XgeA"/>
    <property type="match status" value="1"/>
</dbReference>
<feature type="domain" description="GH16" evidence="2">
    <location>
        <begin position="14"/>
        <end position="324"/>
    </location>
</feature>